<dbReference type="Proteomes" id="UP001054945">
    <property type="component" value="Unassembled WGS sequence"/>
</dbReference>
<gene>
    <name evidence="1" type="ORF">CEXT_529841</name>
</gene>
<comment type="caution">
    <text evidence="1">The sequence shown here is derived from an EMBL/GenBank/DDBJ whole genome shotgun (WGS) entry which is preliminary data.</text>
</comment>
<reference evidence="1 2" key="1">
    <citation type="submission" date="2021-06" db="EMBL/GenBank/DDBJ databases">
        <title>Caerostris extrusa draft genome.</title>
        <authorList>
            <person name="Kono N."/>
            <person name="Arakawa K."/>
        </authorList>
    </citation>
    <scope>NUCLEOTIDE SEQUENCE [LARGE SCALE GENOMIC DNA]</scope>
</reference>
<dbReference type="EMBL" id="BPLR01005934">
    <property type="protein sequence ID" value="GIY06166.1"/>
    <property type="molecule type" value="Genomic_DNA"/>
</dbReference>
<accession>A0AAV4QAZ9</accession>
<proteinExistence type="predicted"/>
<keyword evidence="2" id="KW-1185">Reference proteome</keyword>
<evidence type="ECO:0000313" key="1">
    <source>
        <dbReference type="EMBL" id="GIY06166.1"/>
    </source>
</evidence>
<protein>
    <submittedName>
        <fullName evidence="1">Uncharacterized protein</fullName>
    </submittedName>
</protein>
<dbReference type="AlphaFoldDB" id="A0AAV4QAZ9"/>
<evidence type="ECO:0000313" key="2">
    <source>
        <dbReference type="Proteomes" id="UP001054945"/>
    </source>
</evidence>
<organism evidence="1 2">
    <name type="scientific">Caerostris extrusa</name>
    <name type="common">Bark spider</name>
    <name type="synonym">Caerostris bankana</name>
    <dbReference type="NCBI Taxonomy" id="172846"/>
    <lineage>
        <taxon>Eukaryota</taxon>
        <taxon>Metazoa</taxon>
        <taxon>Ecdysozoa</taxon>
        <taxon>Arthropoda</taxon>
        <taxon>Chelicerata</taxon>
        <taxon>Arachnida</taxon>
        <taxon>Araneae</taxon>
        <taxon>Araneomorphae</taxon>
        <taxon>Entelegynae</taxon>
        <taxon>Araneoidea</taxon>
        <taxon>Araneidae</taxon>
        <taxon>Caerostris</taxon>
    </lineage>
</organism>
<sequence>MILVSCINCANGCNTRPHRDATFILTTKSGNGVALTYSQFKFNRICVGLNGDATHLTIPCRESDLQTAIHLQTPHFVTAGTYGNLIHGMENRCKALHFGRGHSLYLIDFPVYL</sequence>
<name>A0AAV4QAZ9_CAEEX</name>